<dbReference type="HOGENOM" id="CLU_1954961_0_0_10"/>
<dbReference type="RefSeq" id="WP_008198182.1">
    <property type="nucleotide sequence ID" value="NZ_CM001023.1"/>
</dbReference>
<evidence type="ECO:0000256" key="1">
    <source>
        <dbReference type="SAM" id="Coils"/>
    </source>
</evidence>
<protein>
    <submittedName>
        <fullName evidence="3">Uncharacterized protein</fullName>
    </submittedName>
</protein>
<proteinExistence type="predicted"/>
<dbReference type="STRING" id="388413.ALPR1_02595"/>
<dbReference type="Proteomes" id="UP000003919">
    <property type="component" value="Unassembled WGS sequence"/>
</dbReference>
<reference evidence="3 4" key="1">
    <citation type="journal article" date="2011" name="J. Bacteriol.">
        <title>Complete genome sequence of Algoriphagus sp. PR1, bacterial prey of a colony-forming choanoflagellate.</title>
        <authorList>
            <person name="Alegado R.A."/>
            <person name="Ferriera S."/>
            <person name="Nusbaum C."/>
            <person name="Young S.K."/>
            <person name="Zeng Q."/>
            <person name="Imamovic A."/>
            <person name="Fairclough S.R."/>
            <person name="King N."/>
        </authorList>
    </citation>
    <scope>NUCLEOTIDE SEQUENCE [LARGE SCALE GENOMIC DNA]</scope>
    <source>
        <strain evidence="3 4">PR1</strain>
    </source>
</reference>
<evidence type="ECO:0000256" key="2">
    <source>
        <dbReference type="SAM" id="Phobius"/>
    </source>
</evidence>
<dbReference type="OrthoDB" id="828270at2"/>
<sequence length="128" mass="14252">MSKELEDKAEELEQTLSKQLDLLKKDSEQWVKIGAVALAGGLIAFAITSRKSRKKNRDTEKAIAVLEKEGLLTEELEHKLKSSNKSGGFWPSLSQRLMILGLAMAKEKLLPNLFSNPSEDAEEIEKGK</sequence>
<feature type="coiled-coil region" evidence="1">
    <location>
        <begin position="2"/>
        <end position="69"/>
    </location>
</feature>
<name>A3HVC2_9BACT</name>
<keyword evidence="1" id="KW-0175">Coiled coil</keyword>
<organism evidence="3 4">
    <name type="scientific">Algoriphagus machipongonensis</name>
    <dbReference type="NCBI Taxonomy" id="388413"/>
    <lineage>
        <taxon>Bacteria</taxon>
        <taxon>Pseudomonadati</taxon>
        <taxon>Bacteroidota</taxon>
        <taxon>Cytophagia</taxon>
        <taxon>Cytophagales</taxon>
        <taxon>Cyclobacteriaceae</taxon>
        <taxon>Algoriphagus</taxon>
    </lineage>
</organism>
<evidence type="ECO:0000313" key="3">
    <source>
        <dbReference type="EMBL" id="EAZ82094.1"/>
    </source>
</evidence>
<keyword evidence="2" id="KW-1133">Transmembrane helix</keyword>
<evidence type="ECO:0000313" key="4">
    <source>
        <dbReference type="Proteomes" id="UP000003919"/>
    </source>
</evidence>
<feature type="transmembrane region" description="Helical" evidence="2">
    <location>
        <begin position="30"/>
        <end position="47"/>
    </location>
</feature>
<dbReference type="AlphaFoldDB" id="A3HVC2"/>
<dbReference type="eggNOG" id="ENOG50347ZK">
    <property type="taxonomic scope" value="Bacteria"/>
</dbReference>
<gene>
    <name evidence="3" type="ORF">ALPR1_02595</name>
</gene>
<keyword evidence="4" id="KW-1185">Reference proteome</keyword>
<dbReference type="EMBL" id="AAXU02000001">
    <property type="protein sequence ID" value="EAZ82094.1"/>
    <property type="molecule type" value="Genomic_DNA"/>
</dbReference>
<accession>A3HVC2</accession>
<comment type="caution">
    <text evidence="3">The sequence shown here is derived from an EMBL/GenBank/DDBJ whole genome shotgun (WGS) entry which is preliminary data.</text>
</comment>
<keyword evidence="2" id="KW-0812">Transmembrane</keyword>
<keyword evidence="2" id="KW-0472">Membrane</keyword>